<proteinExistence type="predicted"/>
<name>A0AAV4V7M1_CAEEX</name>
<gene>
    <name evidence="1" type="ORF">CEXT_636101</name>
</gene>
<protein>
    <submittedName>
        <fullName evidence="1">Uncharacterized protein</fullName>
    </submittedName>
</protein>
<accession>A0AAV4V7M1</accession>
<evidence type="ECO:0000313" key="2">
    <source>
        <dbReference type="Proteomes" id="UP001054945"/>
    </source>
</evidence>
<dbReference type="EMBL" id="BPLR01014100">
    <property type="protein sequence ID" value="GIY66232.1"/>
    <property type="molecule type" value="Genomic_DNA"/>
</dbReference>
<organism evidence="1 2">
    <name type="scientific">Caerostris extrusa</name>
    <name type="common">Bark spider</name>
    <name type="synonym">Caerostris bankana</name>
    <dbReference type="NCBI Taxonomy" id="172846"/>
    <lineage>
        <taxon>Eukaryota</taxon>
        <taxon>Metazoa</taxon>
        <taxon>Ecdysozoa</taxon>
        <taxon>Arthropoda</taxon>
        <taxon>Chelicerata</taxon>
        <taxon>Arachnida</taxon>
        <taxon>Araneae</taxon>
        <taxon>Araneomorphae</taxon>
        <taxon>Entelegynae</taxon>
        <taxon>Araneoidea</taxon>
        <taxon>Araneidae</taxon>
        <taxon>Caerostris</taxon>
    </lineage>
</organism>
<evidence type="ECO:0000313" key="1">
    <source>
        <dbReference type="EMBL" id="GIY66232.1"/>
    </source>
</evidence>
<sequence length="71" mass="8295">MDKKISLSQPSSWGLTLRLRSPRMERGSRPIEAWNDISYGAVRARAYKRLWMGDRGFLTVTGRNNRKLDRN</sequence>
<dbReference type="Proteomes" id="UP001054945">
    <property type="component" value="Unassembled WGS sequence"/>
</dbReference>
<comment type="caution">
    <text evidence="1">The sequence shown here is derived from an EMBL/GenBank/DDBJ whole genome shotgun (WGS) entry which is preliminary data.</text>
</comment>
<keyword evidence="2" id="KW-1185">Reference proteome</keyword>
<dbReference type="AlphaFoldDB" id="A0AAV4V7M1"/>
<reference evidence="1 2" key="1">
    <citation type="submission" date="2021-06" db="EMBL/GenBank/DDBJ databases">
        <title>Caerostris extrusa draft genome.</title>
        <authorList>
            <person name="Kono N."/>
            <person name="Arakawa K."/>
        </authorList>
    </citation>
    <scope>NUCLEOTIDE SEQUENCE [LARGE SCALE GENOMIC DNA]</scope>
</reference>